<dbReference type="GO" id="GO:0016740">
    <property type="term" value="F:transferase activity"/>
    <property type="evidence" value="ECO:0007669"/>
    <property type="project" value="UniProtKB-KW"/>
</dbReference>
<dbReference type="Pfam" id="PF00589">
    <property type="entry name" value="Phage_integrase"/>
    <property type="match status" value="1"/>
</dbReference>
<dbReference type="Gene3D" id="1.10.150.130">
    <property type="match status" value="1"/>
</dbReference>
<keyword evidence="6" id="KW-0233">DNA recombination</keyword>
<sequence>MKLYLQKRNGFWRARVTWTDAEGKRHERNETTPIECSEDDNRGKKRAEEWLEGWARKLNISDKGTSNGATMTLYSYCRAHYATLQAMGHIEGRTAAGYKTSLNYLDQYFGEKKIGEITTAEVESFIQWLAERGLSNNTIKKTFNVLHHCVRQAVAVRDIEWDYCAAIKPPKRQLPPPNPLDEPSRKKLLFMLENLEKTPYVVACYLAYYTGMRRGEICGLRWCDVELTPGSEYINVRQAVSIEEGGTYVKLPKTNKERRIPIPASLAAILKERRAGLLEDCMLCGISFEPAMYVCGDVEGHYLHPSPLSKWWQQHAKEWGLMGTQKRRPVFHDLRHTFATIAVRATDPKTAQDILGHADINMTMRYADTTTEQLEKARNPLASALGESKGTGAKVEEFPRKAANF</sequence>
<dbReference type="EMBL" id="BK016067">
    <property type="protein sequence ID" value="DAF92449.1"/>
    <property type="molecule type" value="Genomic_DNA"/>
</dbReference>
<accession>A0A8S5UDA1</accession>
<evidence type="ECO:0000256" key="1">
    <source>
        <dbReference type="ARBA" id="ARBA00008857"/>
    </source>
</evidence>
<dbReference type="GO" id="GO:0044826">
    <property type="term" value="P:viral genome integration into host DNA"/>
    <property type="evidence" value="ECO:0007669"/>
    <property type="project" value="UniProtKB-KW"/>
</dbReference>
<keyword evidence="7" id="KW-1179">Viral genome integration</keyword>
<feature type="domain" description="Core-binding (CB)" evidence="10">
    <location>
        <begin position="71"/>
        <end position="154"/>
    </location>
</feature>
<keyword evidence="5 8" id="KW-0238">DNA-binding</keyword>
<dbReference type="GO" id="GO:0016787">
    <property type="term" value="F:hydrolase activity"/>
    <property type="evidence" value="ECO:0007669"/>
    <property type="project" value="UniProtKB-KW"/>
</dbReference>
<dbReference type="InterPro" id="IPR013762">
    <property type="entry name" value="Integrase-like_cat_sf"/>
</dbReference>
<evidence type="ECO:0000256" key="3">
    <source>
        <dbReference type="ARBA" id="ARBA00022679"/>
    </source>
</evidence>
<dbReference type="PANTHER" id="PTHR30349">
    <property type="entry name" value="PHAGE INTEGRASE-RELATED"/>
    <property type="match status" value="1"/>
</dbReference>
<proteinExistence type="inferred from homology"/>
<dbReference type="InterPro" id="IPR011010">
    <property type="entry name" value="DNA_brk_join_enz"/>
</dbReference>
<keyword evidence="4" id="KW-0378">Hydrolase</keyword>
<evidence type="ECO:0000313" key="11">
    <source>
        <dbReference type="EMBL" id="DAF92449.1"/>
    </source>
</evidence>
<dbReference type="GO" id="GO:0006310">
    <property type="term" value="P:DNA recombination"/>
    <property type="evidence" value="ECO:0007669"/>
    <property type="project" value="UniProtKB-KW"/>
</dbReference>
<dbReference type="InterPro" id="IPR002104">
    <property type="entry name" value="Integrase_catalytic"/>
</dbReference>
<dbReference type="CDD" id="cd01189">
    <property type="entry name" value="INT_ICEBs1_C_like"/>
    <property type="match status" value="1"/>
</dbReference>
<dbReference type="GO" id="GO:0075713">
    <property type="term" value="P:establishment of integrated proviral latency"/>
    <property type="evidence" value="ECO:0007669"/>
    <property type="project" value="UniProtKB-KW"/>
</dbReference>
<dbReference type="Pfam" id="PF13102">
    <property type="entry name" value="Phage_int_SAM_5"/>
    <property type="match status" value="1"/>
</dbReference>
<dbReference type="PANTHER" id="PTHR30349:SF41">
    <property type="entry name" value="INTEGRASE_RECOMBINASE PROTEIN MJ0367-RELATED"/>
    <property type="match status" value="1"/>
</dbReference>
<dbReference type="PROSITE" id="PS51900">
    <property type="entry name" value="CB"/>
    <property type="match status" value="1"/>
</dbReference>
<evidence type="ECO:0000256" key="2">
    <source>
        <dbReference type="ARBA" id="ARBA00016082"/>
    </source>
</evidence>
<name>A0A8S5UDA1_9CAUD</name>
<dbReference type="GO" id="GO:0003677">
    <property type="term" value="F:DNA binding"/>
    <property type="evidence" value="ECO:0007669"/>
    <property type="project" value="UniProtKB-UniRule"/>
</dbReference>
<evidence type="ECO:0000256" key="5">
    <source>
        <dbReference type="ARBA" id="ARBA00023125"/>
    </source>
</evidence>
<evidence type="ECO:0000256" key="4">
    <source>
        <dbReference type="ARBA" id="ARBA00022801"/>
    </source>
</evidence>
<dbReference type="InterPro" id="IPR044068">
    <property type="entry name" value="CB"/>
</dbReference>
<evidence type="ECO:0000256" key="7">
    <source>
        <dbReference type="ARBA" id="ARBA00023195"/>
    </source>
</evidence>
<reference evidence="11" key="1">
    <citation type="journal article" date="2021" name="Proc. Natl. Acad. Sci. U.S.A.">
        <title>A Catalog of Tens of Thousands of Viruses from Human Metagenomes Reveals Hidden Associations with Chronic Diseases.</title>
        <authorList>
            <person name="Tisza M.J."/>
            <person name="Buck C.B."/>
        </authorList>
    </citation>
    <scope>NUCLEOTIDE SEQUENCE</scope>
    <source>
        <strain evidence="11">Ctkhg5</strain>
    </source>
</reference>
<dbReference type="PROSITE" id="PS51898">
    <property type="entry name" value="TYR_RECOMBINASE"/>
    <property type="match status" value="1"/>
</dbReference>
<dbReference type="SUPFAM" id="SSF56349">
    <property type="entry name" value="DNA breaking-rejoining enzymes"/>
    <property type="match status" value="1"/>
</dbReference>
<dbReference type="GO" id="GO:0015074">
    <property type="term" value="P:DNA integration"/>
    <property type="evidence" value="ECO:0007669"/>
    <property type="project" value="InterPro"/>
</dbReference>
<dbReference type="Gene3D" id="1.10.443.10">
    <property type="entry name" value="Intergrase catalytic core"/>
    <property type="match status" value="1"/>
</dbReference>
<feature type="domain" description="Tyr recombinase" evidence="9">
    <location>
        <begin position="175"/>
        <end position="379"/>
    </location>
</feature>
<comment type="similarity">
    <text evidence="1">Belongs to the 'phage' integrase family.</text>
</comment>
<evidence type="ECO:0000256" key="6">
    <source>
        <dbReference type="ARBA" id="ARBA00023172"/>
    </source>
</evidence>
<dbReference type="InterPro" id="IPR025269">
    <property type="entry name" value="SAM-like_dom"/>
</dbReference>
<evidence type="ECO:0000256" key="8">
    <source>
        <dbReference type="PROSITE-ProRule" id="PRU01248"/>
    </source>
</evidence>
<dbReference type="InterPro" id="IPR050090">
    <property type="entry name" value="Tyrosine_recombinase_XerCD"/>
</dbReference>
<protein>
    <recommendedName>
        <fullName evidence="2">Integrase</fullName>
    </recommendedName>
</protein>
<evidence type="ECO:0000259" key="9">
    <source>
        <dbReference type="PROSITE" id="PS51898"/>
    </source>
</evidence>
<organism evidence="11">
    <name type="scientific">Siphoviridae sp. ctkhg5</name>
    <dbReference type="NCBI Taxonomy" id="2825643"/>
    <lineage>
        <taxon>Viruses</taxon>
        <taxon>Duplodnaviria</taxon>
        <taxon>Heunggongvirae</taxon>
        <taxon>Uroviricota</taxon>
        <taxon>Caudoviricetes</taxon>
    </lineage>
</organism>
<evidence type="ECO:0000259" key="10">
    <source>
        <dbReference type="PROSITE" id="PS51900"/>
    </source>
</evidence>
<keyword evidence="7" id="KW-1160">Virus entry into host cell</keyword>
<keyword evidence="3" id="KW-0808">Transferase</keyword>
<keyword evidence="7" id="KW-0229">DNA integration</keyword>
<dbReference type="InterPro" id="IPR010998">
    <property type="entry name" value="Integrase_recombinase_N"/>
</dbReference>